<dbReference type="HAMAP" id="MF_00336">
    <property type="entry name" value="BioD"/>
    <property type="match status" value="1"/>
</dbReference>
<keyword evidence="2" id="KW-0436">Ligase</keyword>
<comment type="similarity">
    <text evidence="2">Belongs to the dethiobiotin synthetase family.</text>
</comment>
<comment type="function">
    <text evidence="2">Catalyzes a mechanistically unusual reaction, the ATP-dependent insertion of CO2 between the N7 and N8 nitrogen atoms of 7,8-diaminopelargonic acid (DAPA, also called 7,8-diammoniononanoate) to form a ureido ring.</text>
</comment>
<evidence type="ECO:0000256" key="1">
    <source>
        <dbReference type="ARBA" id="ARBA00022756"/>
    </source>
</evidence>
<organism evidence="5 6">
    <name type="scientific">Pigmentiphaga soli</name>
    <dbReference type="NCBI Taxonomy" id="1007095"/>
    <lineage>
        <taxon>Bacteria</taxon>
        <taxon>Pseudomonadati</taxon>
        <taxon>Pseudomonadota</taxon>
        <taxon>Betaproteobacteria</taxon>
        <taxon>Burkholderiales</taxon>
        <taxon>Alcaligenaceae</taxon>
        <taxon>Pigmentiphaga</taxon>
    </lineage>
</organism>
<dbReference type="CDD" id="cd03109">
    <property type="entry name" value="DTBS"/>
    <property type="match status" value="1"/>
</dbReference>
<comment type="subunit">
    <text evidence="2">Homodimer.</text>
</comment>
<dbReference type="Pfam" id="PF13649">
    <property type="entry name" value="Methyltransf_25"/>
    <property type="match status" value="1"/>
</dbReference>
<dbReference type="EC" id="6.3.3.3" evidence="2"/>
<feature type="binding site" evidence="2">
    <location>
        <position position="317"/>
    </location>
    <ligand>
        <name>substrate</name>
    </ligand>
</feature>
<dbReference type="NCBIfam" id="TIGR00347">
    <property type="entry name" value="bioD"/>
    <property type="match status" value="1"/>
</dbReference>
<comment type="catalytic activity">
    <reaction evidence="2">
        <text>(7R,8S)-7,8-diammoniononanoate + CO2 + ATP = (4R,5S)-dethiobiotin + ADP + phosphate + 3 H(+)</text>
        <dbReference type="Rhea" id="RHEA:15805"/>
        <dbReference type="ChEBI" id="CHEBI:15378"/>
        <dbReference type="ChEBI" id="CHEBI:16526"/>
        <dbReference type="ChEBI" id="CHEBI:30616"/>
        <dbReference type="ChEBI" id="CHEBI:43474"/>
        <dbReference type="ChEBI" id="CHEBI:149469"/>
        <dbReference type="ChEBI" id="CHEBI:149473"/>
        <dbReference type="ChEBI" id="CHEBI:456216"/>
        <dbReference type="EC" id="6.3.3.3"/>
    </reaction>
</comment>
<keyword evidence="1 2" id="KW-0093">Biotin biosynthesis</keyword>
<comment type="pathway">
    <text evidence="2">Cofactor biosynthesis; biotin biosynthesis; biotin from 7,8-diaminononanoate: step 1/2.</text>
</comment>
<dbReference type="PANTHER" id="PTHR43210:SF5">
    <property type="entry name" value="DETHIOBIOTIN SYNTHETASE"/>
    <property type="match status" value="1"/>
</dbReference>
<keyword evidence="2" id="KW-0547">Nucleotide-binding</keyword>
<evidence type="ECO:0000256" key="2">
    <source>
        <dbReference type="HAMAP-Rule" id="MF_00336"/>
    </source>
</evidence>
<comment type="caution">
    <text evidence="5">The sequence shown here is derived from an EMBL/GenBank/DDBJ whole genome shotgun (WGS) entry which is preliminary data.</text>
</comment>
<keyword evidence="2" id="KW-0067">ATP-binding</keyword>
<accession>A0ABP8GJR8</accession>
<feature type="binding site" evidence="2">
    <location>
        <position position="325"/>
    </location>
    <ligand>
        <name>Mg(2+)</name>
        <dbReference type="ChEBI" id="CHEBI:18420"/>
    </ligand>
</feature>
<sequence length="494" mass="51106">MNGPGRNAVGLQDAPQPRGGPAGGAQRNARVGRRFGRAARDYDAHAEVQRAAAERLAQAIAGLPLPARPRILEVGCGTGLLTQALARRIGAADWTITDISPGMLAAARGGPPLPGTARFMQLDGEHPCALAGERFDLVCSSLAAQWFGDLDAGLARLGGLLRPGGHLAVSTLAAGTFGEWRRAHEALGLAAATPHYPAAARIGRALPRMTGRVQAYDLVQAHADGLAFLRGLRAIGATVPAAGARPLGVAELRRVLARFEAAGATATYRIAQGLWRRAAHTPRGVFVTGTDTGIGKTLTSAVLVRAWQADYWKPLQTGIADEPGDSDTVTRLAGLAPGRLHAPASVLRAPLSPWAAAREEGAAIDAAAIEAPATAAPLVVEGAGGLFVPIDDDTMMIDLICRLDLPVVLVARSTLGTINHTLLSLEALRRRGAPVAGVVLSGPRSPGNREAIERFGGVRVLAEIPALERVDGQVVAELATAMPDLAACLAAAGR</sequence>
<reference evidence="6" key="1">
    <citation type="journal article" date="2019" name="Int. J. Syst. Evol. Microbiol.">
        <title>The Global Catalogue of Microorganisms (GCM) 10K type strain sequencing project: providing services to taxonomists for standard genome sequencing and annotation.</title>
        <authorList>
            <consortium name="The Broad Institute Genomics Platform"/>
            <consortium name="The Broad Institute Genome Sequencing Center for Infectious Disease"/>
            <person name="Wu L."/>
            <person name="Ma J."/>
        </authorList>
    </citation>
    <scope>NUCLEOTIDE SEQUENCE [LARGE SCALE GENOMIC DNA]</scope>
    <source>
        <strain evidence="6">JCM 17666</strain>
    </source>
</reference>
<dbReference type="PANTHER" id="PTHR43210">
    <property type="entry name" value="DETHIOBIOTIN SYNTHETASE"/>
    <property type="match status" value="1"/>
</dbReference>
<dbReference type="Gene3D" id="3.40.50.150">
    <property type="entry name" value="Vaccinia Virus protein VP39"/>
    <property type="match status" value="1"/>
</dbReference>
<dbReference type="InterPro" id="IPR027417">
    <property type="entry name" value="P-loop_NTPase"/>
</dbReference>
<dbReference type="InterPro" id="IPR041698">
    <property type="entry name" value="Methyltransf_25"/>
</dbReference>
<comment type="subcellular location">
    <subcellularLocation>
        <location evidence="2">Cytoplasm</location>
    </subcellularLocation>
</comment>
<feature type="active site" evidence="2">
    <location>
        <position position="313"/>
    </location>
</feature>
<comment type="cofactor">
    <cofactor evidence="2">
        <name>Mg(2+)</name>
        <dbReference type="ChEBI" id="CHEBI:18420"/>
    </cofactor>
</comment>
<gene>
    <name evidence="2 5" type="primary">bioD</name>
    <name evidence="5" type="ORF">GCM10023144_08230</name>
</gene>
<feature type="binding site" evidence="2">
    <location>
        <position position="381"/>
    </location>
    <ligand>
        <name>Mg(2+)</name>
        <dbReference type="ChEBI" id="CHEBI:18420"/>
    </ligand>
</feature>
<name>A0ABP8GJR8_9BURK</name>
<evidence type="ECO:0000259" key="4">
    <source>
        <dbReference type="Pfam" id="PF13649"/>
    </source>
</evidence>
<feature type="compositionally biased region" description="Low complexity" evidence="3">
    <location>
        <begin position="12"/>
        <end position="29"/>
    </location>
</feature>
<dbReference type="EMBL" id="BAABFO010000003">
    <property type="protein sequence ID" value="GAA4325653.1"/>
    <property type="molecule type" value="Genomic_DNA"/>
</dbReference>
<evidence type="ECO:0000313" key="6">
    <source>
        <dbReference type="Proteomes" id="UP001501671"/>
    </source>
</evidence>
<dbReference type="InterPro" id="IPR029063">
    <property type="entry name" value="SAM-dependent_MTases_sf"/>
</dbReference>
<dbReference type="SUPFAM" id="SSF53335">
    <property type="entry name" value="S-adenosyl-L-methionine-dependent methyltransferases"/>
    <property type="match status" value="1"/>
</dbReference>
<feature type="region of interest" description="Disordered" evidence="3">
    <location>
        <begin position="1"/>
        <end position="29"/>
    </location>
</feature>
<dbReference type="InterPro" id="IPR004472">
    <property type="entry name" value="DTB_synth_BioD"/>
</dbReference>
<proteinExistence type="inferred from homology"/>
<dbReference type="CDD" id="cd02440">
    <property type="entry name" value="AdoMet_MTases"/>
    <property type="match status" value="1"/>
</dbReference>
<keyword evidence="2" id="KW-0963">Cytoplasm</keyword>
<feature type="binding site" evidence="2">
    <location>
        <position position="297"/>
    </location>
    <ligand>
        <name>Mg(2+)</name>
        <dbReference type="ChEBI" id="CHEBI:18420"/>
    </ligand>
</feature>
<keyword evidence="2" id="KW-0479">Metal-binding</keyword>
<comment type="caution">
    <text evidence="2">Lacks conserved residue(s) required for the propagation of feature annotation.</text>
</comment>
<feature type="binding site" evidence="2">
    <location>
        <begin position="293"/>
        <end position="298"/>
    </location>
    <ligand>
        <name>ATP</name>
        <dbReference type="ChEBI" id="CHEBI:30616"/>
    </ligand>
</feature>
<feature type="domain" description="Methyltransferase" evidence="4">
    <location>
        <begin position="71"/>
        <end position="165"/>
    </location>
</feature>
<evidence type="ECO:0000313" key="5">
    <source>
        <dbReference type="EMBL" id="GAA4325653.1"/>
    </source>
</evidence>
<keyword evidence="6" id="KW-1185">Reference proteome</keyword>
<dbReference type="SUPFAM" id="SSF52540">
    <property type="entry name" value="P-loop containing nucleoside triphosphate hydrolases"/>
    <property type="match status" value="1"/>
</dbReference>
<keyword evidence="2" id="KW-0460">Magnesium</keyword>
<evidence type="ECO:0000256" key="3">
    <source>
        <dbReference type="SAM" id="MobiDB-lite"/>
    </source>
</evidence>
<feature type="binding site" evidence="2">
    <location>
        <position position="325"/>
    </location>
    <ligand>
        <name>ATP</name>
        <dbReference type="ChEBI" id="CHEBI:30616"/>
    </ligand>
</feature>
<feature type="binding site" evidence="2">
    <location>
        <begin position="381"/>
        <end position="384"/>
    </location>
    <ligand>
        <name>ATP</name>
        <dbReference type="ChEBI" id="CHEBI:30616"/>
    </ligand>
</feature>
<protein>
    <recommendedName>
        <fullName evidence="2">ATP-dependent dethiobiotin synthetase BioD</fullName>
        <ecNumber evidence="2">6.3.3.3</ecNumber>
    </recommendedName>
    <alternativeName>
        <fullName evidence="2">DTB synthetase</fullName>
        <shortName evidence="2">DTBS</shortName>
    </alternativeName>
    <alternativeName>
        <fullName evidence="2">Dethiobiotin synthase</fullName>
    </alternativeName>
</protein>
<dbReference type="Gene3D" id="3.40.50.300">
    <property type="entry name" value="P-loop containing nucleotide triphosphate hydrolases"/>
    <property type="match status" value="1"/>
</dbReference>
<dbReference type="Pfam" id="PF13500">
    <property type="entry name" value="AAA_26"/>
    <property type="match status" value="1"/>
</dbReference>
<dbReference type="Proteomes" id="UP001501671">
    <property type="component" value="Unassembled WGS sequence"/>
</dbReference>